<protein>
    <submittedName>
        <fullName evidence="1">Uncharacterized protein</fullName>
    </submittedName>
</protein>
<keyword evidence="1" id="KW-0496">Mitochondrion</keyword>
<proteinExistence type="predicted"/>
<sequence length="65" mass="7063">MKLLGMPGETESTQCANCWSHGAIGKRTVGNMFLRFTAFDELCFGSSLIRKIQFLSCSTSVGKLG</sequence>
<comment type="caution">
    <text evidence="1">The sequence shown here is derived from an EMBL/GenBank/DDBJ whole genome shotgun (WGS) entry which is preliminary data.</text>
</comment>
<dbReference type="EMBL" id="LKAM01000012">
    <property type="protein sequence ID" value="KUM46280.1"/>
    <property type="molecule type" value="Genomic_DNA"/>
</dbReference>
<evidence type="ECO:0000313" key="1">
    <source>
        <dbReference type="EMBL" id="KUM46280.1"/>
    </source>
</evidence>
<gene>
    <name evidence="1" type="ORF">ABT39_MTgene1786</name>
</gene>
<name>A0A117NG56_PICGL</name>
<geneLocation type="mitochondrion" evidence="1"/>
<dbReference type="AlphaFoldDB" id="A0A117NG56"/>
<organism evidence="1">
    <name type="scientific">Picea glauca</name>
    <name type="common">White spruce</name>
    <name type="synonym">Pinus glauca</name>
    <dbReference type="NCBI Taxonomy" id="3330"/>
    <lineage>
        <taxon>Eukaryota</taxon>
        <taxon>Viridiplantae</taxon>
        <taxon>Streptophyta</taxon>
        <taxon>Embryophyta</taxon>
        <taxon>Tracheophyta</taxon>
        <taxon>Spermatophyta</taxon>
        <taxon>Pinopsida</taxon>
        <taxon>Pinidae</taxon>
        <taxon>Conifers I</taxon>
        <taxon>Pinales</taxon>
        <taxon>Pinaceae</taxon>
        <taxon>Picea</taxon>
    </lineage>
</organism>
<reference evidence="1" key="1">
    <citation type="journal article" date="2015" name="Genome Biol. Evol.">
        <title>Organellar Genomes of White Spruce (Picea glauca): Assembly and Annotation.</title>
        <authorList>
            <person name="Jackman S.D."/>
            <person name="Warren R.L."/>
            <person name="Gibb E.A."/>
            <person name="Vandervalk B.P."/>
            <person name="Mohamadi H."/>
            <person name="Chu J."/>
            <person name="Raymond A."/>
            <person name="Pleasance S."/>
            <person name="Coope R."/>
            <person name="Wildung M.R."/>
            <person name="Ritland C.E."/>
            <person name="Bousquet J."/>
            <person name="Jones S.J."/>
            <person name="Bohlmann J."/>
            <person name="Birol I."/>
        </authorList>
    </citation>
    <scope>NUCLEOTIDE SEQUENCE [LARGE SCALE GENOMIC DNA]</scope>
    <source>
        <tissue evidence="1">Flushing bud</tissue>
    </source>
</reference>
<accession>A0A117NG56</accession>